<organism evidence="1 2">
    <name type="scientific">Elysia crispata</name>
    <name type="common">lettuce slug</name>
    <dbReference type="NCBI Taxonomy" id="231223"/>
    <lineage>
        <taxon>Eukaryota</taxon>
        <taxon>Metazoa</taxon>
        <taxon>Spiralia</taxon>
        <taxon>Lophotrochozoa</taxon>
        <taxon>Mollusca</taxon>
        <taxon>Gastropoda</taxon>
        <taxon>Heterobranchia</taxon>
        <taxon>Euthyneura</taxon>
        <taxon>Panpulmonata</taxon>
        <taxon>Sacoglossa</taxon>
        <taxon>Placobranchoidea</taxon>
        <taxon>Plakobranchidae</taxon>
        <taxon>Elysia</taxon>
    </lineage>
</organism>
<accession>A0AAE1DLM7</accession>
<dbReference type="AlphaFoldDB" id="A0AAE1DLM7"/>
<name>A0AAE1DLM7_9GAST</name>
<protein>
    <submittedName>
        <fullName evidence="1">Uncharacterized protein</fullName>
    </submittedName>
</protein>
<sequence>MLQSHEETPLVPNAEYVTESSIAYQVIEVLNRCSSSTEDEVKRFLAEEHDFHSLQPPLSSLGLNRLHLLGYQKLEEYSTAEDGVKKSEEQYLGEGEKLGRDKKSNFSRFPSSVESAATRVVRMASEMLGPRGDERNGCREEWLAFCSNQGKKSLFSSDRSNRFNNLFQKASALLFHK</sequence>
<evidence type="ECO:0000313" key="2">
    <source>
        <dbReference type="Proteomes" id="UP001283361"/>
    </source>
</evidence>
<comment type="caution">
    <text evidence="1">The sequence shown here is derived from an EMBL/GenBank/DDBJ whole genome shotgun (WGS) entry which is preliminary data.</text>
</comment>
<dbReference type="EMBL" id="JAWDGP010003359">
    <property type="protein sequence ID" value="KAK3775037.1"/>
    <property type="molecule type" value="Genomic_DNA"/>
</dbReference>
<dbReference type="Proteomes" id="UP001283361">
    <property type="component" value="Unassembled WGS sequence"/>
</dbReference>
<keyword evidence="2" id="KW-1185">Reference proteome</keyword>
<reference evidence="1" key="1">
    <citation type="journal article" date="2023" name="G3 (Bethesda)">
        <title>A reference genome for the long-term kleptoplast-retaining sea slug Elysia crispata morphotype clarki.</title>
        <authorList>
            <person name="Eastman K.E."/>
            <person name="Pendleton A.L."/>
            <person name="Shaikh M.A."/>
            <person name="Suttiyut T."/>
            <person name="Ogas R."/>
            <person name="Tomko P."/>
            <person name="Gavelis G."/>
            <person name="Widhalm J.R."/>
            <person name="Wisecaver J.H."/>
        </authorList>
    </citation>
    <scope>NUCLEOTIDE SEQUENCE</scope>
    <source>
        <strain evidence="1">ECLA1</strain>
    </source>
</reference>
<evidence type="ECO:0000313" key="1">
    <source>
        <dbReference type="EMBL" id="KAK3775037.1"/>
    </source>
</evidence>
<gene>
    <name evidence="1" type="ORF">RRG08_005123</name>
</gene>
<proteinExistence type="predicted"/>